<reference evidence="3 4" key="1">
    <citation type="submission" date="2016-10" db="EMBL/GenBank/DDBJ databases">
        <authorList>
            <person name="de Groot N.N."/>
        </authorList>
    </citation>
    <scope>NUCLEOTIDE SEQUENCE [LARGE SCALE GENOMIC DNA]</scope>
    <source>
        <strain evidence="3 4">DSM 45610</strain>
    </source>
</reference>
<dbReference type="RefSeq" id="WP_091740315.1">
    <property type="nucleotide sequence ID" value="NZ_FNNQ01000010.1"/>
</dbReference>
<dbReference type="Proteomes" id="UP000198534">
    <property type="component" value="Unassembled WGS sequence"/>
</dbReference>
<proteinExistence type="predicted"/>
<feature type="region of interest" description="Disordered" evidence="1">
    <location>
        <begin position="264"/>
        <end position="288"/>
    </location>
</feature>
<gene>
    <name evidence="3" type="ORF">SAMN05444487_1104</name>
</gene>
<sequence length="288" mass="31521">MRKIVKLALALIVVGLVGVLGLLFAGTGYGSQDVNIEKTFKEKNVDQLSVESNLADVKIHPGTSEQIKTKLVGQKNKGVNVDLQTSENNGIVRLDAIQKQKNQLLDFISDRMHPLQLHVYLPKKQYKSLTVKTKVAVIEVDQKLSAKKLTVQTDTGEIKLNGYEGNRLNGKTDVGDITLKGIDSPVDVKTNTGNVELAAADGFKGNNRIKADISDVIIRTSKEPISLRVDLHTQLGDIKTDFPISSENKENDDLVEKQVKGFIGKEKPNGQGPTLMIQTDNGDISLKK</sequence>
<dbReference type="Pfam" id="PF13349">
    <property type="entry name" value="DUF4097"/>
    <property type="match status" value="1"/>
</dbReference>
<evidence type="ECO:0000256" key="1">
    <source>
        <dbReference type="SAM" id="MobiDB-lite"/>
    </source>
</evidence>
<evidence type="ECO:0000313" key="4">
    <source>
        <dbReference type="Proteomes" id="UP000198534"/>
    </source>
</evidence>
<name>A0A1H2YTU1_9BACL</name>
<dbReference type="OrthoDB" id="2588856at2"/>
<dbReference type="STRING" id="1048340.SAMN05444487_1104"/>
<keyword evidence="4" id="KW-1185">Reference proteome</keyword>
<evidence type="ECO:0000313" key="3">
    <source>
        <dbReference type="EMBL" id="SDX08612.1"/>
    </source>
</evidence>
<protein>
    <submittedName>
        <fullName evidence="3">Putative adhesin</fullName>
    </submittedName>
</protein>
<accession>A0A1H2YTU1</accession>
<dbReference type="InterPro" id="IPR025164">
    <property type="entry name" value="Toastrack_DUF4097"/>
</dbReference>
<organism evidence="3 4">
    <name type="scientific">Marininema mesophilum</name>
    <dbReference type="NCBI Taxonomy" id="1048340"/>
    <lineage>
        <taxon>Bacteria</taxon>
        <taxon>Bacillati</taxon>
        <taxon>Bacillota</taxon>
        <taxon>Bacilli</taxon>
        <taxon>Bacillales</taxon>
        <taxon>Thermoactinomycetaceae</taxon>
        <taxon>Marininema</taxon>
    </lineage>
</organism>
<dbReference type="AlphaFoldDB" id="A0A1H2YTU1"/>
<dbReference type="EMBL" id="FNNQ01000010">
    <property type="protein sequence ID" value="SDX08612.1"/>
    <property type="molecule type" value="Genomic_DNA"/>
</dbReference>
<evidence type="ECO:0000259" key="2">
    <source>
        <dbReference type="Pfam" id="PF13349"/>
    </source>
</evidence>
<feature type="domain" description="DUF4097" evidence="2">
    <location>
        <begin position="46"/>
        <end position="243"/>
    </location>
</feature>